<proteinExistence type="predicted"/>
<keyword evidence="3" id="KW-1185">Reference proteome</keyword>
<reference evidence="2 3" key="1">
    <citation type="submission" date="2017-01" db="EMBL/GenBank/DDBJ databases">
        <authorList>
            <person name="Erauso G."/>
        </authorList>
    </citation>
    <scope>NUCLEOTIDE SEQUENCE [LARGE SCALE GENOMIC DNA]</scope>
    <source>
        <strain evidence="2">MESINF1</strain>
    </source>
</reference>
<sequence length="171" mass="19353">MANQKNKKLDIDSLSSSMKDSLKHKDDEVSRGLMEEREKALKAFQEHFMGKTKETDPPVETRKGRKTGKRLTKGKSKVAADKGLQLFDRIRERYDLDLFSRIDLTSTEKLLILFLQRIDPERNGVQISVRNLAAALGVNKNTALDTIISLELKEIISRSSTPRGTALRLSL</sequence>
<name>A0A7Z7LFX0_9BACT</name>
<organism evidence="2 3">
    <name type="scientific">Mesotoga infera</name>
    <dbReference type="NCBI Taxonomy" id="1236046"/>
    <lineage>
        <taxon>Bacteria</taxon>
        <taxon>Thermotogati</taxon>
        <taxon>Thermotogota</taxon>
        <taxon>Thermotogae</taxon>
        <taxon>Kosmotogales</taxon>
        <taxon>Kosmotogaceae</taxon>
        <taxon>Mesotoga</taxon>
    </lineage>
</organism>
<dbReference type="RefSeq" id="WP_169699458.1">
    <property type="nucleotide sequence ID" value="NZ_LS974202.1"/>
</dbReference>
<feature type="compositionally biased region" description="Basic and acidic residues" evidence="1">
    <location>
        <begin position="46"/>
        <end position="62"/>
    </location>
</feature>
<dbReference type="AlphaFoldDB" id="A0A7Z7LFX0"/>
<accession>A0A7Z7LFX0</accession>
<evidence type="ECO:0000313" key="2">
    <source>
        <dbReference type="EMBL" id="SSC13292.1"/>
    </source>
</evidence>
<feature type="region of interest" description="Disordered" evidence="1">
    <location>
        <begin position="46"/>
        <end position="74"/>
    </location>
</feature>
<feature type="compositionally biased region" description="Basic and acidic residues" evidence="1">
    <location>
        <begin position="20"/>
        <end position="31"/>
    </location>
</feature>
<dbReference type="InterPro" id="IPR036388">
    <property type="entry name" value="WH-like_DNA-bd_sf"/>
</dbReference>
<feature type="compositionally biased region" description="Basic residues" evidence="1">
    <location>
        <begin position="63"/>
        <end position="74"/>
    </location>
</feature>
<dbReference type="EMBL" id="LS974202">
    <property type="protein sequence ID" value="SSC13292.1"/>
    <property type="molecule type" value="Genomic_DNA"/>
</dbReference>
<feature type="region of interest" description="Disordered" evidence="1">
    <location>
        <begin position="1"/>
        <end position="31"/>
    </location>
</feature>
<dbReference type="KEGG" id="minf:MESINF_1848"/>
<protein>
    <submittedName>
        <fullName evidence="2">Uncharacterized protein</fullName>
    </submittedName>
</protein>
<evidence type="ECO:0000256" key="1">
    <source>
        <dbReference type="SAM" id="MobiDB-lite"/>
    </source>
</evidence>
<dbReference type="Gene3D" id="1.10.10.10">
    <property type="entry name" value="Winged helix-like DNA-binding domain superfamily/Winged helix DNA-binding domain"/>
    <property type="match status" value="1"/>
</dbReference>
<dbReference type="Proteomes" id="UP000250796">
    <property type="component" value="Chromosome MESINF"/>
</dbReference>
<gene>
    <name evidence="2" type="ORF">MESINF_1848</name>
</gene>
<evidence type="ECO:0000313" key="3">
    <source>
        <dbReference type="Proteomes" id="UP000250796"/>
    </source>
</evidence>